<evidence type="ECO:0000259" key="5">
    <source>
        <dbReference type="Pfam" id="PF01765"/>
    </source>
</evidence>
<dbReference type="InterPro" id="IPR023584">
    <property type="entry name" value="Ribosome_recyc_fac_dom"/>
</dbReference>
<dbReference type="FunFam" id="3.30.1360.40:FF:000001">
    <property type="entry name" value="Ribosome-recycling factor"/>
    <property type="match status" value="1"/>
</dbReference>
<dbReference type="Gene3D" id="1.10.132.20">
    <property type="entry name" value="Ribosome-recycling factor"/>
    <property type="match status" value="1"/>
</dbReference>
<dbReference type="PANTHER" id="PTHR20982">
    <property type="entry name" value="RIBOSOME RECYCLING FACTOR"/>
    <property type="match status" value="1"/>
</dbReference>
<comment type="similarity">
    <text evidence="2">Belongs to the RRF family.</text>
</comment>
<dbReference type="PANTHER" id="PTHR20982:SF3">
    <property type="entry name" value="MITOCHONDRIAL RIBOSOME RECYCLING FACTOR PSEUDO 1"/>
    <property type="match status" value="1"/>
</dbReference>
<feature type="domain" description="Ribosome recycling factor" evidence="5">
    <location>
        <begin position="17"/>
        <end position="180"/>
    </location>
</feature>
<dbReference type="EMBL" id="UINC01132545">
    <property type="protein sequence ID" value="SVD14932.1"/>
    <property type="molecule type" value="Genomic_DNA"/>
</dbReference>
<keyword evidence="3" id="KW-0963">Cytoplasm</keyword>
<dbReference type="NCBIfam" id="TIGR00496">
    <property type="entry name" value="frr"/>
    <property type="match status" value="1"/>
</dbReference>
<sequence>MKEEDLNYKMDKAISHLEKEFQSIRTSRANINMLDNIFVEAYGSQTPLNQLSNISVPDTSTLSIQVWDASLIKNIENALLDSNLGINPQTNGPLIRLPIPKLSEERRGELTKIASQYGESSKVVIRNIRREFLDFKKNQKKNSEISEDDLKKSSNEIQKTTDDYIKKIDILLESKNNDILKV</sequence>
<comment type="subcellular location">
    <subcellularLocation>
        <location evidence="1">Cytoplasm</location>
    </subcellularLocation>
</comment>
<dbReference type="CDD" id="cd00520">
    <property type="entry name" value="RRF"/>
    <property type="match status" value="1"/>
</dbReference>
<dbReference type="GO" id="GO:0002184">
    <property type="term" value="P:cytoplasmic translational termination"/>
    <property type="evidence" value="ECO:0007669"/>
    <property type="project" value="TreeGrafter"/>
</dbReference>
<organism evidence="6">
    <name type="scientific">marine metagenome</name>
    <dbReference type="NCBI Taxonomy" id="408172"/>
    <lineage>
        <taxon>unclassified sequences</taxon>
        <taxon>metagenomes</taxon>
        <taxon>ecological metagenomes</taxon>
    </lineage>
</organism>
<evidence type="ECO:0000313" key="6">
    <source>
        <dbReference type="EMBL" id="SVD14932.1"/>
    </source>
</evidence>
<dbReference type="Gene3D" id="3.30.1360.40">
    <property type="match status" value="1"/>
</dbReference>
<gene>
    <name evidence="6" type="ORF">METZ01_LOCUS367786</name>
</gene>
<dbReference type="SUPFAM" id="SSF55194">
    <property type="entry name" value="Ribosome recycling factor, RRF"/>
    <property type="match status" value="1"/>
</dbReference>
<dbReference type="GO" id="GO:0043023">
    <property type="term" value="F:ribosomal large subunit binding"/>
    <property type="evidence" value="ECO:0007669"/>
    <property type="project" value="TreeGrafter"/>
</dbReference>
<dbReference type="HAMAP" id="MF_00040">
    <property type="entry name" value="RRF"/>
    <property type="match status" value="1"/>
</dbReference>
<dbReference type="FunFam" id="1.10.132.20:FF:000001">
    <property type="entry name" value="Ribosome-recycling factor"/>
    <property type="match status" value="1"/>
</dbReference>
<reference evidence="6" key="1">
    <citation type="submission" date="2018-05" db="EMBL/GenBank/DDBJ databases">
        <authorList>
            <person name="Lanie J.A."/>
            <person name="Ng W.-L."/>
            <person name="Kazmierczak K.M."/>
            <person name="Andrzejewski T.M."/>
            <person name="Davidsen T.M."/>
            <person name="Wayne K.J."/>
            <person name="Tettelin H."/>
            <person name="Glass J.I."/>
            <person name="Rusch D."/>
            <person name="Podicherti R."/>
            <person name="Tsui H.-C.T."/>
            <person name="Winkler M.E."/>
        </authorList>
    </citation>
    <scope>NUCLEOTIDE SEQUENCE</scope>
</reference>
<accession>A0A382SZE0</accession>
<keyword evidence="4" id="KW-0648">Protein biosynthesis</keyword>
<protein>
    <recommendedName>
        <fullName evidence="5">Ribosome recycling factor domain-containing protein</fullName>
    </recommendedName>
</protein>
<dbReference type="InterPro" id="IPR036191">
    <property type="entry name" value="RRF_sf"/>
</dbReference>
<evidence type="ECO:0000256" key="3">
    <source>
        <dbReference type="ARBA" id="ARBA00022490"/>
    </source>
</evidence>
<evidence type="ECO:0000256" key="2">
    <source>
        <dbReference type="ARBA" id="ARBA00005912"/>
    </source>
</evidence>
<name>A0A382SZE0_9ZZZZ</name>
<evidence type="ECO:0000256" key="4">
    <source>
        <dbReference type="ARBA" id="ARBA00022917"/>
    </source>
</evidence>
<dbReference type="InterPro" id="IPR002661">
    <property type="entry name" value="Ribosome_recyc_fac"/>
</dbReference>
<dbReference type="Pfam" id="PF01765">
    <property type="entry name" value="RRF"/>
    <property type="match status" value="1"/>
</dbReference>
<dbReference type="AlphaFoldDB" id="A0A382SZE0"/>
<proteinExistence type="inferred from homology"/>
<dbReference type="GO" id="GO:0005829">
    <property type="term" value="C:cytosol"/>
    <property type="evidence" value="ECO:0007669"/>
    <property type="project" value="GOC"/>
</dbReference>
<evidence type="ECO:0000256" key="1">
    <source>
        <dbReference type="ARBA" id="ARBA00004496"/>
    </source>
</evidence>